<keyword evidence="1" id="KW-0812">Transmembrane</keyword>
<organism evidence="2 3">
    <name type="scientific">Niallia nealsonii</name>
    <dbReference type="NCBI Taxonomy" id="115979"/>
    <lineage>
        <taxon>Bacteria</taxon>
        <taxon>Bacillati</taxon>
        <taxon>Bacillota</taxon>
        <taxon>Bacilli</taxon>
        <taxon>Bacillales</taxon>
        <taxon>Bacillaceae</taxon>
        <taxon>Niallia</taxon>
    </lineage>
</organism>
<evidence type="ECO:0000313" key="2">
    <source>
        <dbReference type="EMBL" id="PKG23135.1"/>
    </source>
</evidence>
<dbReference type="AlphaFoldDB" id="A0A2N0Z0W0"/>
<keyword evidence="3" id="KW-1185">Reference proteome</keyword>
<reference evidence="2 3" key="1">
    <citation type="journal article" date="2003" name="Int. J. Syst. Evol. Microbiol.">
        <title>Bacillus nealsonii sp. nov., isolated from a spacecraft-assembly facility, whose spores are gamma-radiation resistant.</title>
        <authorList>
            <person name="Venkateswaran K."/>
            <person name="Kempf M."/>
            <person name="Chen F."/>
            <person name="Satomi M."/>
            <person name="Nicholson W."/>
            <person name="Kern R."/>
        </authorList>
    </citation>
    <scope>NUCLEOTIDE SEQUENCE [LARGE SCALE GENOMIC DNA]</scope>
    <source>
        <strain evidence="2 3">FO-92</strain>
    </source>
</reference>
<protein>
    <submittedName>
        <fullName evidence="2">Uncharacterized protein</fullName>
    </submittedName>
</protein>
<keyword evidence="1" id="KW-1133">Transmembrane helix</keyword>
<evidence type="ECO:0000256" key="1">
    <source>
        <dbReference type="SAM" id="Phobius"/>
    </source>
</evidence>
<accession>A0A2N0Z0W0</accession>
<dbReference type="Proteomes" id="UP000233375">
    <property type="component" value="Unassembled WGS sequence"/>
</dbReference>
<name>A0A2N0Z0W0_9BACI</name>
<comment type="caution">
    <text evidence="2">The sequence shown here is derived from an EMBL/GenBank/DDBJ whole genome shotgun (WGS) entry which is preliminary data.</text>
</comment>
<feature type="transmembrane region" description="Helical" evidence="1">
    <location>
        <begin position="12"/>
        <end position="37"/>
    </location>
</feature>
<evidence type="ECO:0000313" key="3">
    <source>
        <dbReference type="Proteomes" id="UP000233375"/>
    </source>
</evidence>
<gene>
    <name evidence="2" type="ORF">CWS01_13785</name>
</gene>
<dbReference type="EMBL" id="PISE01000029">
    <property type="protein sequence ID" value="PKG23135.1"/>
    <property type="molecule type" value="Genomic_DNA"/>
</dbReference>
<proteinExistence type="predicted"/>
<sequence>MFYVNIRNCGNFLTAAIFSIRYIEVIGLLFTVILFTFSSSGGSWTRYIDSKISAQTGIILEKEPFFFRMNPALLVSILYTIIGLIIFILLISIIIL</sequence>
<feature type="transmembrane region" description="Helical" evidence="1">
    <location>
        <begin position="72"/>
        <end position="95"/>
    </location>
</feature>
<keyword evidence="1" id="KW-0472">Membrane</keyword>